<protein>
    <submittedName>
        <fullName evidence="2">Thioredoxin family protein</fullName>
    </submittedName>
</protein>
<dbReference type="AlphaFoldDB" id="A0A8J6NZ55"/>
<dbReference type="PROSITE" id="PS51352">
    <property type="entry name" value="THIOREDOXIN_2"/>
    <property type="match status" value="1"/>
</dbReference>
<organism evidence="2 3">
    <name type="scientific">Candidatus Desulfatibia profunda</name>
    <dbReference type="NCBI Taxonomy" id="2841695"/>
    <lineage>
        <taxon>Bacteria</taxon>
        <taxon>Pseudomonadati</taxon>
        <taxon>Thermodesulfobacteriota</taxon>
        <taxon>Desulfobacteria</taxon>
        <taxon>Desulfobacterales</taxon>
        <taxon>Desulfobacterales incertae sedis</taxon>
        <taxon>Candidatus Desulfatibia</taxon>
    </lineage>
</organism>
<dbReference type="Pfam" id="PF00085">
    <property type="entry name" value="Thioredoxin"/>
    <property type="match status" value="1"/>
</dbReference>
<dbReference type="PANTHER" id="PTHR45663:SF11">
    <property type="entry name" value="GEO12009P1"/>
    <property type="match status" value="1"/>
</dbReference>
<dbReference type="InterPro" id="IPR013766">
    <property type="entry name" value="Thioredoxin_domain"/>
</dbReference>
<feature type="domain" description="Thioredoxin" evidence="1">
    <location>
        <begin position="11"/>
        <end position="127"/>
    </location>
</feature>
<reference evidence="2 3" key="1">
    <citation type="submission" date="2020-08" db="EMBL/GenBank/DDBJ databases">
        <title>Bridging the membrane lipid divide: bacteria of the FCB group superphylum have the potential to synthesize archaeal ether lipids.</title>
        <authorList>
            <person name="Villanueva L."/>
            <person name="Von Meijenfeldt F.A.B."/>
            <person name="Westbye A.B."/>
            <person name="Yadav S."/>
            <person name="Hopmans E.C."/>
            <person name="Dutilh B.E."/>
            <person name="Sinninghe Damste J.S."/>
        </authorList>
    </citation>
    <scope>NUCLEOTIDE SEQUENCE [LARGE SCALE GENOMIC DNA]</scope>
    <source>
        <strain evidence="2">NIOZ-UU30</strain>
    </source>
</reference>
<dbReference type="PANTHER" id="PTHR45663">
    <property type="entry name" value="GEO12009P1"/>
    <property type="match status" value="1"/>
</dbReference>
<sequence length="128" mass="14828">MKKFRFRIGLLLLTCLFLSISALENIRAEEFKNLPVKGMLTIIDLGAKKCIPCKMMAPIMEKLKSVYKGKASIVFIDVWEHRDQAYKFEIRAIPTQIFYDKNGKEVFRHVGFMPEKEIVAQLEKMGVN</sequence>
<dbReference type="CDD" id="cd02947">
    <property type="entry name" value="TRX_family"/>
    <property type="match status" value="1"/>
</dbReference>
<gene>
    <name evidence="2" type="ORF">H8E23_15670</name>
</gene>
<dbReference type="Proteomes" id="UP000603434">
    <property type="component" value="Unassembled WGS sequence"/>
</dbReference>
<dbReference type="InterPro" id="IPR036249">
    <property type="entry name" value="Thioredoxin-like_sf"/>
</dbReference>
<evidence type="ECO:0000259" key="1">
    <source>
        <dbReference type="PROSITE" id="PS51352"/>
    </source>
</evidence>
<evidence type="ECO:0000313" key="3">
    <source>
        <dbReference type="Proteomes" id="UP000603434"/>
    </source>
</evidence>
<name>A0A8J6NZ55_9BACT</name>
<dbReference type="GO" id="GO:0045454">
    <property type="term" value="P:cell redox homeostasis"/>
    <property type="evidence" value="ECO:0007669"/>
    <property type="project" value="TreeGrafter"/>
</dbReference>
<dbReference type="EMBL" id="JACNJH010000223">
    <property type="protein sequence ID" value="MBC8362823.1"/>
    <property type="molecule type" value="Genomic_DNA"/>
</dbReference>
<evidence type="ECO:0000313" key="2">
    <source>
        <dbReference type="EMBL" id="MBC8362823.1"/>
    </source>
</evidence>
<dbReference type="GO" id="GO:0015035">
    <property type="term" value="F:protein-disulfide reductase activity"/>
    <property type="evidence" value="ECO:0007669"/>
    <property type="project" value="TreeGrafter"/>
</dbReference>
<dbReference type="Gene3D" id="3.40.30.10">
    <property type="entry name" value="Glutaredoxin"/>
    <property type="match status" value="1"/>
</dbReference>
<accession>A0A8J6NZ55</accession>
<proteinExistence type="predicted"/>
<dbReference type="GO" id="GO:0005829">
    <property type="term" value="C:cytosol"/>
    <property type="evidence" value="ECO:0007669"/>
    <property type="project" value="TreeGrafter"/>
</dbReference>
<comment type="caution">
    <text evidence="2">The sequence shown here is derived from an EMBL/GenBank/DDBJ whole genome shotgun (WGS) entry which is preliminary data.</text>
</comment>
<dbReference type="SUPFAM" id="SSF52833">
    <property type="entry name" value="Thioredoxin-like"/>
    <property type="match status" value="1"/>
</dbReference>